<dbReference type="RefSeq" id="XP_035661148.1">
    <property type="nucleotide sequence ID" value="XM_035805255.1"/>
</dbReference>
<accession>A0A9J7HK77</accession>
<keyword evidence="3" id="KW-1015">Disulfide bond</keyword>
<dbReference type="OrthoDB" id="430436at2759"/>
<dbReference type="PANTHER" id="PTHR14097">
    <property type="entry name" value="OXIDOREDUCTASE HTATIP2"/>
    <property type="match status" value="1"/>
</dbReference>
<dbReference type="Pfam" id="PF13460">
    <property type="entry name" value="NAD_binding_10"/>
    <property type="match status" value="1"/>
</dbReference>
<dbReference type="SUPFAM" id="SSF51735">
    <property type="entry name" value="NAD(P)-binding Rossmann-fold domains"/>
    <property type="match status" value="1"/>
</dbReference>
<dbReference type="GeneID" id="118405663"/>
<evidence type="ECO:0000256" key="5">
    <source>
        <dbReference type="ARBA" id="ARBA00093604"/>
    </source>
</evidence>
<dbReference type="InterPro" id="IPR036291">
    <property type="entry name" value="NAD(P)-bd_dom_sf"/>
</dbReference>
<dbReference type="Proteomes" id="UP000001554">
    <property type="component" value="Chromosome 18"/>
</dbReference>
<sequence length="241" mass="26827">MAEAAPGKEDEFRSTNQTAFVVGYSGGTGLALVEELVNRNIFQKVFLIGRRKLDKYEGDKYSMLEQKVVDYEKLEEDHADEFKGHSVGFCCLGAAKTSVGKEEYIKSNHDYIVKVAELAKAGGCRHFLLTSAIDADKDSRMLHKRLKGEVEAECADMGFQNLSIFRPAMILVKQPRRTVAYPVARVLMAPIIYFKPTYMSVPAETIGKAMVNTVLDPSKEAVKIIDNKGIHHTAKGMDCEK</sequence>
<dbReference type="FunFam" id="3.40.50.720:FF:000271">
    <property type="entry name" value="oxidoreductase HTATIP2 isoform X1"/>
    <property type="match status" value="1"/>
</dbReference>
<dbReference type="RefSeq" id="XP_035661149.1">
    <property type="nucleotide sequence ID" value="XM_035805256.1"/>
</dbReference>
<dbReference type="KEGG" id="bfo:118405663"/>
<keyword evidence="2" id="KW-0007">Acetylation</keyword>
<dbReference type="GO" id="GO:0003824">
    <property type="term" value="F:catalytic activity"/>
    <property type="evidence" value="ECO:0007669"/>
    <property type="project" value="UniProtKB-ARBA"/>
</dbReference>
<evidence type="ECO:0000313" key="8">
    <source>
        <dbReference type="RefSeq" id="XP_035661148.1"/>
    </source>
</evidence>
<dbReference type="PANTHER" id="PTHR14097:SF7">
    <property type="entry name" value="OXIDOREDUCTASE HTATIP2"/>
    <property type="match status" value="1"/>
</dbReference>
<comment type="subunit">
    <text evidence="4">Monomer. Forms homodimers during oxidative stress. Interacts (via N-terminus) with elongation factor EEF1A1 (via middle-region); the interaction is direct and competes with EEF1A1 binding to guanyl-nucleotide exchange factor EEF1B2, thereby inhibiting GDP for GTP exchange and reactivation of EEF1A1. Interacts with nuclear transport receptors XPO4, IPO5/RANBP5, IPO7, IPO9 and KPNB1 as well as GCN1L1/GCN1 and LRPPRC probably through their HEAT repeats. Binds NCOA5/CIA.</text>
</comment>
<dbReference type="Gene3D" id="3.40.50.720">
    <property type="entry name" value="NAD(P)-binding Rossmann-like Domain"/>
    <property type="match status" value="1"/>
</dbReference>
<evidence type="ECO:0000256" key="2">
    <source>
        <dbReference type="ARBA" id="ARBA00022990"/>
    </source>
</evidence>
<evidence type="ECO:0000313" key="9">
    <source>
        <dbReference type="RefSeq" id="XP_035661149.1"/>
    </source>
</evidence>
<reference evidence="8 9" key="2">
    <citation type="submission" date="2025-04" db="UniProtKB">
        <authorList>
            <consortium name="RefSeq"/>
        </authorList>
    </citation>
    <scope>IDENTIFICATION</scope>
    <source>
        <strain evidence="8 9">S238N-H82</strain>
        <tissue evidence="8 9">Testes</tissue>
    </source>
</reference>
<evidence type="ECO:0000256" key="3">
    <source>
        <dbReference type="ARBA" id="ARBA00023157"/>
    </source>
</evidence>
<dbReference type="InterPro" id="IPR016040">
    <property type="entry name" value="NAD(P)-bd_dom"/>
</dbReference>
<gene>
    <name evidence="8 9" type="primary">LOC118405663</name>
</gene>
<organism evidence="7 9">
    <name type="scientific">Branchiostoma floridae</name>
    <name type="common">Florida lancelet</name>
    <name type="synonym">Amphioxus</name>
    <dbReference type="NCBI Taxonomy" id="7739"/>
    <lineage>
        <taxon>Eukaryota</taxon>
        <taxon>Metazoa</taxon>
        <taxon>Chordata</taxon>
        <taxon>Cephalochordata</taxon>
        <taxon>Leptocardii</taxon>
        <taxon>Amphioxiformes</taxon>
        <taxon>Branchiostomatidae</taxon>
        <taxon>Branchiostoma</taxon>
    </lineage>
</organism>
<keyword evidence="7" id="KW-1185">Reference proteome</keyword>
<evidence type="ECO:0000256" key="4">
    <source>
        <dbReference type="ARBA" id="ARBA00093483"/>
    </source>
</evidence>
<reference evidence="7" key="1">
    <citation type="journal article" date="2020" name="Nat. Ecol. Evol.">
        <title>Deeply conserved synteny resolves early events in vertebrate evolution.</title>
        <authorList>
            <person name="Simakov O."/>
            <person name="Marletaz F."/>
            <person name="Yue J.X."/>
            <person name="O'Connell B."/>
            <person name="Jenkins J."/>
            <person name="Brandt A."/>
            <person name="Calef R."/>
            <person name="Tung C.H."/>
            <person name="Huang T.K."/>
            <person name="Schmutz J."/>
            <person name="Satoh N."/>
            <person name="Yu J.K."/>
            <person name="Putnam N.H."/>
            <person name="Green R.E."/>
            <person name="Rokhsar D.S."/>
        </authorList>
    </citation>
    <scope>NUCLEOTIDE SEQUENCE [LARGE SCALE GENOMIC DNA]</scope>
    <source>
        <strain evidence="7">S238N-H82</strain>
    </source>
</reference>
<keyword evidence="1" id="KW-0521">NADP</keyword>
<evidence type="ECO:0000313" key="7">
    <source>
        <dbReference type="Proteomes" id="UP000001554"/>
    </source>
</evidence>
<name>A0A9J7HK77_BRAFL</name>
<proteinExistence type="predicted"/>
<dbReference type="GO" id="GO:0005737">
    <property type="term" value="C:cytoplasm"/>
    <property type="evidence" value="ECO:0000318"/>
    <property type="project" value="GO_Central"/>
</dbReference>
<dbReference type="AlphaFoldDB" id="A0A9J7HK77"/>
<evidence type="ECO:0000259" key="6">
    <source>
        <dbReference type="Pfam" id="PF13460"/>
    </source>
</evidence>
<protein>
    <recommendedName>
        <fullName evidence="5">Protein HTATIP2</fullName>
    </recommendedName>
</protein>
<feature type="domain" description="NAD(P)-binding" evidence="6">
    <location>
        <begin position="25"/>
        <end position="141"/>
    </location>
</feature>
<evidence type="ECO:0000256" key="1">
    <source>
        <dbReference type="ARBA" id="ARBA00022857"/>
    </source>
</evidence>
<dbReference type="OMA" id="DWPQLTI"/>